<dbReference type="CTD" id="78776590"/>
<dbReference type="RefSeq" id="XP_053581129.1">
    <property type="nucleotide sequence ID" value="XM_053732216.1"/>
</dbReference>
<name>A0A6A5G9H4_CAERE</name>
<dbReference type="Gene3D" id="2.60.260.20">
    <property type="entry name" value="Urease metallochaperone UreE, N-terminal domain"/>
    <property type="match status" value="1"/>
</dbReference>
<dbReference type="AlphaFoldDB" id="A0A6A5G9H4"/>
<dbReference type="EMBL" id="WUAV01000005">
    <property type="protein sequence ID" value="KAF1751149.1"/>
    <property type="molecule type" value="Genomic_DNA"/>
</dbReference>
<evidence type="ECO:0000313" key="2">
    <source>
        <dbReference type="Proteomes" id="UP000483820"/>
    </source>
</evidence>
<evidence type="ECO:0000313" key="1">
    <source>
        <dbReference type="EMBL" id="KAF1751149.1"/>
    </source>
</evidence>
<dbReference type="Proteomes" id="UP000483820">
    <property type="component" value="Chromosome V"/>
</dbReference>
<dbReference type="SUPFAM" id="SSF49493">
    <property type="entry name" value="HSP40/DnaJ peptide-binding domain"/>
    <property type="match status" value="1"/>
</dbReference>
<dbReference type="GO" id="GO:0006457">
    <property type="term" value="P:protein folding"/>
    <property type="evidence" value="ECO:0007669"/>
    <property type="project" value="InterPro"/>
</dbReference>
<proteinExistence type="predicted"/>
<organism evidence="1 2">
    <name type="scientific">Caenorhabditis remanei</name>
    <name type="common">Caenorhabditis vulgaris</name>
    <dbReference type="NCBI Taxonomy" id="31234"/>
    <lineage>
        <taxon>Eukaryota</taxon>
        <taxon>Metazoa</taxon>
        <taxon>Ecdysozoa</taxon>
        <taxon>Nematoda</taxon>
        <taxon>Chromadorea</taxon>
        <taxon>Rhabditida</taxon>
        <taxon>Rhabditina</taxon>
        <taxon>Rhabditomorpha</taxon>
        <taxon>Rhabditoidea</taxon>
        <taxon>Rhabditidae</taxon>
        <taxon>Peloderinae</taxon>
        <taxon>Caenorhabditis</taxon>
    </lineage>
</organism>
<dbReference type="GO" id="GO:0051082">
    <property type="term" value="F:unfolded protein binding"/>
    <property type="evidence" value="ECO:0007669"/>
    <property type="project" value="InterPro"/>
</dbReference>
<dbReference type="InterPro" id="IPR008971">
    <property type="entry name" value="HSP40/DnaJ_pept-bd"/>
</dbReference>
<evidence type="ECO:0008006" key="3">
    <source>
        <dbReference type="Google" id="ProtNLM"/>
    </source>
</evidence>
<reference evidence="1 2" key="1">
    <citation type="submission" date="2019-12" db="EMBL/GenBank/DDBJ databases">
        <title>Chromosome-level assembly of the Caenorhabditis remanei genome.</title>
        <authorList>
            <person name="Teterina A.A."/>
            <person name="Willis J.H."/>
            <person name="Phillips P.C."/>
        </authorList>
    </citation>
    <scope>NUCLEOTIDE SEQUENCE [LARGE SCALE GENOMIC DNA]</scope>
    <source>
        <strain evidence="1 2">PX506</strain>
        <tissue evidence="1">Whole organism</tissue>
    </source>
</reference>
<accession>A0A6A5G9H4</accession>
<protein>
    <recommendedName>
        <fullName evidence="3">Chaperone DnaJ C-terminal domain-containing protein</fullName>
    </recommendedName>
</protein>
<gene>
    <name evidence="1" type="ORF">GCK72_017703</name>
</gene>
<comment type="caution">
    <text evidence="1">The sequence shown here is derived from an EMBL/GenBank/DDBJ whole genome shotgun (WGS) entry which is preliminary data.</text>
</comment>
<dbReference type="GeneID" id="78776590"/>
<sequence length="126" mass="14075">MATGGYREMSDTLLEGTVRQIFRTEGSAEHQNVRSSTFCSKLEVLQQDGAVKVPGINGDTYIHIPAGTGSHTKMRLIGKGVKRQHSIGHGDQVRLKEQSCKYFNSFLQQFLVPRKFINIIILGNRV</sequence>
<dbReference type="KEGG" id="crq:GCK72_017703"/>